<keyword evidence="18" id="KW-1185">Reference proteome</keyword>
<evidence type="ECO:0000256" key="10">
    <source>
        <dbReference type="ARBA" id="ARBA00022842"/>
    </source>
</evidence>
<evidence type="ECO:0000256" key="2">
    <source>
        <dbReference type="ARBA" id="ARBA00004123"/>
    </source>
</evidence>
<keyword evidence="5 15" id="KW-0540">Nuclease</keyword>
<dbReference type="InterPro" id="IPR047417">
    <property type="entry name" value="WHD_MUS81"/>
</dbReference>
<dbReference type="GO" id="GO:0048476">
    <property type="term" value="C:Holliday junction resolvase complex"/>
    <property type="evidence" value="ECO:0007669"/>
    <property type="project" value="UniProtKB-UniRule"/>
</dbReference>
<comment type="cofactor">
    <cofactor evidence="1 15">
        <name>Mg(2+)</name>
        <dbReference type="ChEBI" id="CHEBI:18420"/>
    </cofactor>
</comment>
<dbReference type="GO" id="GO:0048257">
    <property type="term" value="F:3'-flap endonuclease activity"/>
    <property type="evidence" value="ECO:0007669"/>
    <property type="project" value="TreeGrafter"/>
</dbReference>
<dbReference type="InterPro" id="IPR033309">
    <property type="entry name" value="Mus81"/>
</dbReference>
<evidence type="ECO:0000256" key="13">
    <source>
        <dbReference type="ARBA" id="ARBA00023242"/>
    </source>
</evidence>
<dbReference type="Pfam" id="PF21292">
    <property type="entry name" value="EME1-MUS81_C"/>
    <property type="match status" value="1"/>
</dbReference>
<evidence type="ECO:0000313" key="18">
    <source>
        <dbReference type="Proteomes" id="UP001306508"/>
    </source>
</evidence>
<dbReference type="SMART" id="SM00891">
    <property type="entry name" value="ERCC4"/>
    <property type="match status" value="1"/>
</dbReference>
<evidence type="ECO:0000256" key="3">
    <source>
        <dbReference type="ARBA" id="ARBA00010015"/>
    </source>
</evidence>
<dbReference type="EMBL" id="JAWIZZ010000045">
    <property type="protein sequence ID" value="KAK5780131.1"/>
    <property type="molecule type" value="Genomic_DNA"/>
</dbReference>
<keyword evidence="12 15" id="KW-0234">DNA repair</keyword>
<dbReference type="InterPro" id="IPR027421">
    <property type="entry name" value="DNA_pol_lamdba_lyase_dom_sf"/>
</dbReference>
<dbReference type="PANTHER" id="PTHR13451">
    <property type="entry name" value="CLASS II CROSSOVER JUNCTION ENDONUCLEASE MUS81"/>
    <property type="match status" value="1"/>
</dbReference>
<evidence type="ECO:0000256" key="6">
    <source>
        <dbReference type="ARBA" id="ARBA00022723"/>
    </source>
</evidence>
<dbReference type="FunFam" id="3.40.50.10130:FF:000011">
    <property type="entry name" value="Crossover junction endonuclease MUS81"/>
    <property type="match status" value="1"/>
</dbReference>
<keyword evidence="10 15" id="KW-0460">Magnesium</keyword>
<comment type="function">
    <text evidence="15">Interacts with EME1 to form a DNA structure-specific endonuclease with substrate preference for branched DNA structures with a 5'-end at the branch nick. Typical substrates include 3'-flap structures, D-loops, replication forks and nicked Holliday junctions. May be required in mitosis for the processing of stalled or collapsed replication fork intermediates. May be required in meiosis for the repair of meiosis-specific double strand breaks subsequent to single-end invasion (SEI).</text>
</comment>
<dbReference type="Gene3D" id="1.10.10.10">
    <property type="entry name" value="Winged helix-like DNA-binding domain superfamily/Winged helix DNA-binding domain"/>
    <property type="match status" value="1"/>
</dbReference>
<dbReference type="AlphaFoldDB" id="A0AAN8A8I2"/>
<comment type="subunit">
    <text evidence="15">Interacts with EME1.</text>
</comment>
<keyword evidence="13 15" id="KW-0539">Nucleus</keyword>
<dbReference type="EC" id="3.1.22.-" evidence="15"/>
<evidence type="ECO:0000256" key="9">
    <source>
        <dbReference type="ARBA" id="ARBA00022801"/>
    </source>
</evidence>
<evidence type="ECO:0000256" key="15">
    <source>
        <dbReference type="RuleBase" id="RU369042"/>
    </source>
</evidence>
<dbReference type="GO" id="GO:0005634">
    <property type="term" value="C:nucleus"/>
    <property type="evidence" value="ECO:0007669"/>
    <property type="project" value="UniProtKB-SubCell"/>
</dbReference>
<dbReference type="InterPro" id="IPR047416">
    <property type="entry name" value="XPF_nuclease_Mus81"/>
</dbReference>
<dbReference type="GO" id="GO:0008821">
    <property type="term" value="F:crossover junction DNA endonuclease activity"/>
    <property type="evidence" value="ECO:0007669"/>
    <property type="project" value="UniProtKB-UniRule"/>
</dbReference>
<dbReference type="Pfam" id="PF21136">
    <property type="entry name" value="WHD_MUS81"/>
    <property type="match status" value="1"/>
</dbReference>
<accession>A0AAN8A8I2</accession>
<dbReference type="GO" id="GO:0031573">
    <property type="term" value="P:mitotic intra-S DNA damage checkpoint signaling"/>
    <property type="evidence" value="ECO:0007669"/>
    <property type="project" value="TreeGrafter"/>
</dbReference>
<keyword evidence="8 15" id="KW-0227">DNA damage</keyword>
<organism evidence="17 18">
    <name type="scientific">Arxiozyma heterogenica</name>
    <dbReference type="NCBI Taxonomy" id="278026"/>
    <lineage>
        <taxon>Eukaryota</taxon>
        <taxon>Fungi</taxon>
        <taxon>Dikarya</taxon>
        <taxon>Ascomycota</taxon>
        <taxon>Saccharomycotina</taxon>
        <taxon>Saccharomycetes</taxon>
        <taxon>Saccharomycetales</taxon>
        <taxon>Saccharomycetaceae</taxon>
        <taxon>Arxiozyma</taxon>
    </lineage>
</organism>
<dbReference type="FunFam" id="1.10.10.10:FF:000307">
    <property type="entry name" value="Crossover junction endonuclease MUS81"/>
    <property type="match status" value="1"/>
</dbReference>
<dbReference type="GO" id="GO:0006308">
    <property type="term" value="P:DNA catabolic process"/>
    <property type="evidence" value="ECO:0007669"/>
    <property type="project" value="UniProtKB-UniRule"/>
</dbReference>
<dbReference type="InterPro" id="IPR010996">
    <property type="entry name" value="HHH_MUS81"/>
</dbReference>
<dbReference type="CDD" id="cd20074">
    <property type="entry name" value="XPF_nuclease_Mus81"/>
    <property type="match status" value="1"/>
</dbReference>
<evidence type="ECO:0000256" key="12">
    <source>
        <dbReference type="ARBA" id="ARBA00023204"/>
    </source>
</evidence>
<sequence>MSLPNNLKSFYVQWLDEFIERLTPRQEQLNLTYNKAKRNLEDTDDIFYYPQDLKKVKGIGTTIVNRLEKRLEEYCKEINVPVPDKSELVGSPRKRKVTALRINTVDQNDTVRELNENITQTKKRKVKEYIPKKRSGGYGIMLGLLELKAYRRSVTKEDIIQVGQKYISVSMIPNHSTKEFYGAWSSISSLKKHELVLEEGKPRRYTLTEKGVQLAKTLKLADNLVFDTDDKTENPINGDFEDTEVSADLSMLLKSNKVETAEKRDSSFIETTFQNINLSKNPNTGDNDTLNNTSFDAATDSGLSESQRIVRRRFEGISYEIWKSNTFEIYPIIDYREIKSQNDREFFSNAFARKNMKHEIRQLSLGDIVWVAKNKTTGTLCILNTIIERKRLDDLAMSIRDNRFIEQKNRLENSGCNYKYYLIEEIMSSSISNMSEALKTALWSILIYYRFSIIRTSSSEQTVDKLHALHTVLRREYSKKDLLVLFPKSLENQQDYRTSLQRFKLEFSQGTNIECCHTFETFQDIMGKRDMRTVGELTIQILMYVKGVSLEKAVAIQALYPTLNHLLCAYRSCKSNLEAKQLLYMKLGNAPGNKRITKVLSAKIADVFTAD</sequence>
<comment type="subcellular location">
    <subcellularLocation>
        <location evidence="2 15">Nucleus</location>
    </subcellularLocation>
</comment>
<feature type="domain" description="ERCC4" evidence="16">
    <location>
        <begin position="330"/>
        <end position="427"/>
    </location>
</feature>
<dbReference type="PANTHER" id="PTHR13451:SF0">
    <property type="entry name" value="CROSSOVER JUNCTION ENDONUCLEASE MUS81"/>
    <property type="match status" value="1"/>
</dbReference>
<dbReference type="GO" id="GO:0003677">
    <property type="term" value="F:DNA binding"/>
    <property type="evidence" value="ECO:0007669"/>
    <property type="project" value="UniProtKB-UniRule"/>
</dbReference>
<dbReference type="Pfam" id="PF02732">
    <property type="entry name" value="ERCC4"/>
    <property type="match status" value="1"/>
</dbReference>
<evidence type="ECO:0000256" key="14">
    <source>
        <dbReference type="ARBA" id="ARBA00023254"/>
    </source>
</evidence>
<name>A0AAN8A8I2_9SACH</name>
<reference evidence="18" key="1">
    <citation type="submission" date="2023-07" db="EMBL/GenBank/DDBJ databases">
        <title>A draft genome of Kazachstania heterogenica Y-27499.</title>
        <authorList>
            <person name="Donic C."/>
            <person name="Kralova J.S."/>
            <person name="Fidel L."/>
            <person name="Ben-Dor S."/>
            <person name="Jung S."/>
        </authorList>
    </citation>
    <scope>NUCLEOTIDE SEQUENCE [LARGE SCALE GENOMIC DNA]</scope>
    <source>
        <strain evidence="18">Y27499</strain>
    </source>
</reference>
<evidence type="ECO:0000256" key="5">
    <source>
        <dbReference type="ARBA" id="ARBA00022722"/>
    </source>
</evidence>
<comment type="similarity">
    <text evidence="3 15">Belongs to the XPF family.</text>
</comment>
<dbReference type="Proteomes" id="UP001306508">
    <property type="component" value="Unassembled WGS sequence"/>
</dbReference>
<evidence type="ECO:0000259" key="16">
    <source>
        <dbReference type="SMART" id="SM00891"/>
    </source>
</evidence>
<dbReference type="SUPFAM" id="SSF52980">
    <property type="entry name" value="Restriction endonuclease-like"/>
    <property type="match status" value="1"/>
</dbReference>
<protein>
    <recommendedName>
        <fullName evidence="4 15">Crossover junction endonuclease MUS81</fullName>
        <ecNumber evidence="15">3.1.22.-</ecNumber>
    </recommendedName>
</protein>
<dbReference type="CDD" id="cd21036">
    <property type="entry name" value="WH_MUS81"/>
    <property type="match status" value="1"/>
</dbReference>
<evidence type="ECO:0000313" key="17">
    <source>
        <dbReference type="EMBL" id="KAK5780131.1"/>
    </source>
</evidence>
<dbReference type="GO" id="GO:0000727">
    <property type="term" value="P:double-strand break repair via break-induced replication"/>
    <property type="evidence" value="ECO:0007669"/>
    <property type="project" value="UniProtKB-UniRule"/>
</dbReference>
<dbReference type="Gene3D" id="1.10.150.670">
    <property type="entry name" value="Crossover junction endonuclease EME1, DNA-binding domain"/>
    <property type="match status" value="1"/>
</dbReference>
<dbReference type="InterPro" id="IPR011335">
    <property type="entry name" value="Restrct_endonuc-II-like"/>
</dbReference>
<dbReference type="GO" id="GO:0000712">
    <property type="term" value="P:resolution of meiotic recombination intermediates"/>
    <property type="evidence" value="ECO:0007669"/>
    <property type="project" value="UniProtKB-ARBA"/>
</dbReference>
<comment type="caution">
    <text evidence="17">The sequence shown here is derived from an EMBL/GenBank/DDBJ whole genome shotgun (WGS) entry which is preliminary data.</text>
</comment>
<keyword evidence="11 15" id="KW-0233">DNA recombination</keyword>
<keyword evidence="7 15" id="KW-0255">Endonuclease</keyword>
<keyword evidence="9 15" id="KW-0378">Hydrolase</keyword>
<keyword evidence="14" id="KW-0469">Meiosis</keyword>
<dbReference type="InterPro" id="IPR006166">
    <property type="entry name" value="ERCC4_domain"/>
</dbReference>
<evidence type="ECO:0000256" key="1">
    <source>
        <dbReference type="ARBA" id="ARBA00001946"/>
    </source>
</evidence>
<dbReference type="InterPro" id="IPR042530">
    <property type="entry name" value="EME1/EME2_C"/>
</dbReference>
<evidence type="ECO:0000256" key="7">
    <source>
        <dbReference type="ARBA" id="ARBA00022759"/>
    </source>
</evidence>
<evidence type="ECO:0000256" key="8">
    <source>
        <dbReference type="ARBA" id="ARBA00022763"/>
    </source>
</evidence>
<keyword evidence="6 15" id="KW-0479">Metal-binding</keyword>
<evidence type="ECO:0000256" key="11">
    <source>
        <dbReference type="ARBA" id="ARBA00023172"/>
    </source>
</evidence>
<gene>
    <name evidence="17" type="ORF">RI543_002673</name>
</gene>
<dbReference type="Pfam" id="PF14716">
    <property type="entry name" value="HHH_8"/>
    <property type="match status" value="1"/>
</dbReference>
<evidence type="ECO:0000256" key="4">
    <source>
        <dbReference type="ARBA" id="ARBA00017114"/>
    </source>
</evidence>
<dbReference type="InterPro" id="IPR036388">
    <property type="entry name" value="WH-like_DNA-bd_sf"/>
</dbReference>
<dbReference type="GO" id="GO:0046872">
    <property type="term" value="F:metal ion binding"/>
    <property type="evidence" value="ECO:0007669"/>
    <property type="project" value="UniProtKB-UniRule"/>
</dbReference>
<dbReference type="Gene3D" id="3.40.50.10130">
    <property type="match status" value="1"/>
</dbReference>
<proteinExistence type="inferred from homology"/>
<dbReference type="SUPFAM" id="SSF47802">
    <property type="entry name" value="DNA polymerase beta, N-terminal domain-like"/>
    <property type="match status" value="1"/>
</dbReference>
<dbReference type="Gene3D" id="1.10.150.110">
    <property type="entry name" value="DNA polymerase beta, N-terminal domain-like"/>
    <property type="match status" value="1"/>
</dbReference>